<evidence type="ECO:0000313" key="4">
    <source>
        <dbReference type="Proteomes" id="UP000594263"/>
    </source>
</evidence>
<dbReference type="Gramene" id="Kaladp0050s0238.1.v1.1">
    <property type="protein sequence ID" value="Kaladp0050s0238.1.v1.1.CDS.1"/>
    <property type="gene ID" value="Kaladp0050s0238.v1.1"/>
</dbReference>
<feature type="domain" description="VQ" evidence="2">
    <location>
        <begin position="190"/>
        <end position="217"/>
    </location>
</feature>
<name>A0A7N0ZXT3_KALFE</name>
<dbReference type="PANTHER" id="PTHR33179">
    <property type="entry name" value="VQ MOTIF-CONTAINING PROTEIN"/>
    <property type="match status" value="1"/>
</dbReference>
<reference evidence="3" key="1">
    <citation type="submission" date="2021-01" db="UniProtKB">
        <authorList>
            <consortium name="EnsemblPlants"/>
        </authorList>
    </citation>
    <scope>IDENTIFICATION</scope>
</reference>
<dbReference type="Pfam" id="PF05678">
    <property type="entry name" value="VQ"/>
    <property type="match status" value="1"/>
</dbReference>
<evidence type="ECO:0000313" key="3">
    <source>
        <dbReference type="EnsemblPlants" id="Kaladp0050s0238.1.v1.1.CDS.1"/>
    </source>
</evidence>
<dbReference type="InterPro" id="IPR008889">
    <property type="entry name" value="VQ"/>
</dbReference>
<feature type="compositionally biased region" description="Low complexity" evidence="1">
    <location>
        <begin position="167"/>
        <end position="177"/>
    </location>
</feature>
<dbReference type="AlphaFoldDB" id="A0A7N0ZXT3"/>
<feature type="compositionally biased region" description="Gly residues" evidence="1">
    <location>
        <begin position="434"/>
        <end position="444"/>
    </location>
</feature>
<accession>A0A7N0ZXT3</accession>
<dbReference type="EnsemblPlants" id="Kaladp0050s0238.1.v1.1">
    <property type="protein sequence ID" value="Kaladp0050s0238.1.v1.1.CDS.1"/>
    <property type="gene ID" value="Kaladp0050s0238.v1.1"/>
</dbReference>
<dbReference type="InterPro" id="IPR039609">
    <property type="entry name" value="VQ_15/22"/>
</dbReference>
<keyword evidence="4" id="KW-1185">Reference proteome</keyword>
<feature type="compositionally biased region" description="Gly residues" evidence="1">
    <location>
        <begin position="155"/>
        <end position="164"/>
    </location>
</feature>
<feature type="region of interest" description="Disordered" evidence="1">
    <location>
        <begin position="333"/>
        <end position="357"/>
    </location>
</feature>
<feature type="region of interest" description="Disordered" evidence="1">
    <location>
        <begin position="434"/>
        <end position="457"/>
    </location>
</feature>
<dbReference type="PANTHER" id="PTHR33179:SF4">
    <property type="entry name" value="VQ MOTIF-CONTAINING PROTEIN"/>
    <property type="match status" value="1"/>
</dbReference>
<feature type="compositionally biased region" description="Low complexity" evidence="1">
    <location>
        <begin position="1"/>
        <end position="11"/>
    </location>
</feature>
<evidence type="ECO:0000256" key="1">
    <source>
        <dbReference type="SAM" id="MobiDB-lite"/>
    </source>
</evidence>
<protein>
    <recommendedName>
        <fullName evidence="2">VQ domain-containing protein</fullName>
    </recommendedName>
</protein>
<sequence>MDSNSCSVQSSSGGGGGEEESYDSRSIIHQHQQQPFLFQQHHHLLVPPPPSASSSSGPTSTAMMPNAFNQQLDHFPNHFFDPRNTTTSNVANLQEEPPPHLWPMTVRPDPADLLNTAMLSSSSSFHHRNLILPQLNETITRPTSTQATNSTVAAAGGGGGGLGGDQNPNGNANNPPAKARPKKRSRASRRAPTTVLTTDTSNFRAMVQEFTGIPAPPFATSSSSSLLFSGRSGRFDLFAGSSRNQEPTSSSSYLLRPFAQRPRPVVPPPPHQPLSSSAAVLAGINSSTAADFVNHHQTVASMPDYSTFTSLLQPAGPPLADADVSSSHFLHKYHQHQPRNEEAGAAQFRSNESCSSRGGGGCGGLDEFIVGLGQQVAANRQQQHHIATSSSYIDADNDAVTRLHGSSSSNQARLLQLDIDGRQVGFVGGETEGNNVSGGGGEGGMPQPHPWIIPTSD</sequence>
<dbReference type="Proteomes" id="UP000594263">
    <property type="component" value="Unplaced"/>
</dbReference>
<feature type="compositionally biased region" description="Polar residues" evidence="1">
    <location>
        <begin position="142"/>
        <end position="152"/>
    </location>
</feature>
<evidence type="ECO:0000259" key="2">
    <source>
        <dbReference type="Pfam" id="PF05678"/>
    </source>
</evidence>
<feature type="region of interest" description="Disordered" evidence="1">
    <location>
        <begin position="142"/>
        <end position="194"/>
    </location>
</feature>
<feature type="region of interest" description="Disordered" evidence="1">
    <location>
        <begin position="1"/>
        <end position="26"/>
    </location>
</feature>
<proteinExistence type="predicted"/>
<organism evidence="3 4">
    <name type="scientific">Kalanchoe fedtschenkoi</name>
    <name type="common">Lavender scallops</name>
    <name type="synonym">South American air plant</name>
    <dbReference type="NCBI Taxonomy" id="63787"/>
    <lineage>
        <taxon>Eukaryota</taxon>
        <taxon>Viridiplantae</taxon>
        <taxon>Streptophyta</taxon>
        <taxon>Embryophyta</taxon>
        <taxon>Tracheophyta</taxon>
        <taxon>Spermatophyta</taxon>
        <taxon>Magnoliopsida</taxon>
        <taxon>eudicotyledons</taxon>
        <taxon>Gunneridae</taxon>
        <taxon>Pentapetalae</taxon>
        <taxon>Saxifragales</taxon>
        <taxon>Crassulaceae</taxon>
        <taxon>Kalanchoe</taxon>
    </lineage>
</organism>
<feature type="compositionally biased region" description="Basic residues" evidence="1">
    <location>
        <begin position="179"/>
        <end position="189"/>
    </location>
</feature>